<organism evidence="1">
    <name type="scientific">Fusarium oxysporum (strain Fo5176)</name>
    <name type="common">Fusarium vascular wilt</name>
    <dbReference type="NCBI Taxonomy" id="660025"/>
    <lineage>
        <taxon>Eukaryota</taxon>
        <taxon>Fungi</taxon>
        <taxon>Dikarya</taxon>
        <taxon>Ascomycota</taxon>
        <taxon>Pezizomycotina</taxon>
        <taxon>Sordariomycetes</taxon>
        <taxon>Hypocreomycetidae</taxon>
        <taxon>Hypocreales</taxon>
        <taxon>Nectriaceae</taxon>
        <taxon>Fusarium</taxon>
        <taxon>Fusarium oxysporum species complex</taxon>
    </lineage>
</organism>
<gene>
    <name evidence="1" type="ORF">FOXB_15529</name>
</gene>
<comment type="caution">
    <text evidence="1">The sequence shown here is derived from an EMBL/GenBank/DDBJ whole genome shotgun (WGS) entry which is preliminary data.</text>
</comment>
<reference evidence="1" key="1">
    <citation type="journal article" date="2012" name="Mol. Plant Microbe Interact.">
        <title>A highly conserved effector in Fusarium oxysporum is required for full virulence on Arabidopsis.</title>
        <authorList>
            <person name="Thatcher L.F."/>
            <person name="Gardiner D.M."/>
            <person name="Kazan K."/>
            <person name="Manners J."/>
        </authorList>
    </citation>
    <scope>NUCLEOTIDE SEQUENCE [LARGE SCALE GENOMIC DNA]</scope>
    <source>
        <strain evidence="1">Fo5176</strain>
    </source>
</reference>
<dbReference type="EMBL" id="AFQF01003973">
    <property type="protein sequence ID" value="EGU73966.1"/>
    <property type="molecule type" value="Genomic_DNA"/>
</dbReference>
<protein>
    <submittedName>
        <fullName evidence="1">Uncharacterized protein</fullName>
    </submittedName>
</protein>
<dbReference type="AlphaFoldDB" id="F9GA47"/>
<name>F9GA47_FUSOF</name>
<sequence length="67" mass="7696">MASLRQPFSIVLFHEKRTPKSLTITRLNITVLPHGHNTPAAYFNEVKSCGQNIIVFRYHTAETKQRS</sequence>
<proteinExistence type="predicted"/>
<accession>F9GA47</accession>
<evidence type="ECO:0000313" key="1">
    <source>
        <dbReference type="EMBL" id="EGU73966.1"/>
    </source>
</evidence>